<accession>A0ABR1V8Z0</accession>
<gene>
    <name evidence="2" type="ORF">PG997_013276</name>
</gene>
<dbReference type="EMBL" id="JAQQWN010000009">
    <property type="protein sequence ID" value="KAK8066529.1"/>
    <property type="molecule type" value="Genomic_DNA"/>
</dbReference>
<keyword evidence="3" id="KW-1185">Reference proteome</keyword>
<sequence length="104" mass="11500">MKFHNIALPLFVVALGAVMTFHQDQEITFTNHVYRSVLHFNGAKSSCQLSMSYDGTTAENIPEFSSDQPAPIAEKRDTVVVVCSIFKTELNESLALRAINVHGC</sequence>
<reference evidence="2 3" key="1">
    <citation type="submission" date="2023-01" db="EMBL/GenBank/DDBJ databases">
        <title>Analysis of 21 Apiospora genomes using comparative genomics revels a genus with tremendous synthesis potential of carbohydrate active enzymes and secondary metabolites.</title>
        <authorList>
            <person name="Sorensen T."/>
        </authorList>
    </citation>
    <scope>NUCLEOTIDE SEQUENCE [LARGE SCALE GENOMIC DNA]</scope>
    <source>
        <strain evidence="2 3">CBS 114990</strain>
    </source>
</reference>
<evidence type="ECO:0000256" key="1">
    <source>
        <dbReference type="SAM" id="SignalP"/>
    </source>
</evidence>
<organism evidence="2 3">
    <name type="scientific">Apiospora hydei</name>
    <dbReference type="NCBI Taxonomy" id="1337664"/>
    <lineage>
        <taxon>Eukaryota</taxon>
        <taxon>Fungi</taxon>
        <taxon>Dikarya</taxon>
        <taxon>Ascomycota</taxon>
        <taxon>Pezizomycotina</taxon>
        <taxon>Sordariomycetes</taxon>
        <taxon>Xylariomycetidae</taxon>
        <taxon>Amphisphaeriales</taxon>
        <taxon>Apiosporaceae</taxon>
        <taxon>Apiospora</taxon>
    </lineage>
</organism>
<evidence type="ECO:0000313" key="2">
    <source>
        <dbReference type="EMBL" id="KAK8066529.1"/>
    </source>
</evidence>
<dbReference type="Proteomes" id="UP001433268">
    <property type="component" value="Unassembled WGS sequence"/>
</dbReference>
<evidence type="ECO:0008006" key="4">
    <source>
        <dbReference type="Google" id="ProtNLM"/>
    </source>
</evidence>
<keyword evidence="1" id="KW-0732">Signal</keyword>
<feature type="signal peptide" evidence="1">
    <location>
        <begin position="1"/>
        <end position="20"/>
    </location>
</feature>
<proteinExistence type="predicted"/>
<name>A0ABR1V8Z0_9PEZI</name>
<comment type="caution">
    <text evidence="2">The sequence shown here is derived from an EMBL/GenBank/DDBJ whole genome shotgun (WGS) entry which is preliminary data.</text>
</comment>
<evidence type="ECO:0000313" key="3">
    <source>
        <dbReference type="Proteomes" id="UP001433268"/>
    </source>
</evidence>
<dbReference type="RefSeq" id="XP_066663282.1">
    <property type="nucleotide sequence ID" value="XM_066817590.1"/>
</dbReference>
<feature type="chain" id="PRO_5045124541" description="Secreted protein" evidence="1">
    <location>
        <begin position="21"/>
        <end position="104"/>
    </location>
</feature>
<dbReference type="GeneID" id="92050650"/>
<protein>
    <recommendedName>
        <fullName evidence="4">Secreted protein</fullName>
    </recommendedName>
</protein>